<gene>
    <name evidence="1" type="ORF">AY601_2557</name>
</gene>
<evidence type="ECO:0008006" key="3">
    <source>
        <dbReference type="Google" id="ProtNLM"/>
    </source>
</evidence>
<reference evidence="1 2" key="1">
    <citation type="submission" date="2016-03" db="EMBL/GenBank/DDBJ databases">
        <title>Complete genome sequence of Pedobacter cryoconitis PAMC 27485.</title>
        <authorList>
            <person name="Lee J."/>
            <person name="Kim O.-S."/>
        </authorList>
    </citation>
    <scope>NUCLEOTIDE SEQUENCE [LARGE SCALE GENOMIC DNA]</scope>
    <source>
        <strain evidence="1 2">PAMC 27485</strain>
    </source>
</reference>
<protein>
    <recommendedName>
        <fullName evidence="3">Thioredoxin</fullName>
    </recommendedName>
</protein>
<keyword evidence="2" id="KW-1185">Reference proteome</keyword>
<dbReference type="PATRIC" id="fig|188932.3.peg.2668"/>
<dbReference type="CDD" id="cd02947">
    <property type="entry name" value="TRX_family"/>
    <property type="match status" value="1"/>
</dbReference>
<dbReference type="InterPro" id="IPR036249">
    <property type="entry name" value="Thioredoxin-like_sf"/>
</dbReference>
<name>A0A127VDJ1_9SPHI</name>
<dbReference type="Pfam" id="PF14595">
    <property type="entry name" value="Thioredoxin_9"/>
    <property type="match status" value="1"/>
</dbReference>
<evidence type="ECO:0000313" key="1">
    <source>
        <dbReference type="EMBL" id="AMP99446.1"/>
    </source>
</evidence>
<proteinExistence type="predicted"/>
<dbReference type="KEGG" id="pcm:AY601_2557"/>
<dbReference type="Gene3D" id="3.40.30.10">
    <property type="entry name" value="Glutaredoxin"/>
    <property type="match status" value="1"/>
</dbReference>
<dbReference type="EMBL" id="CP014504">
    <property type="protein sequence ID" value="AMP99446.1"/>
    <property type="molecule type" value="Genomic_DNA"/>
</dbReference>
<evidence type="ECO:0000313" key="2">
    <source>
        <dbReference type="Proteomes" id="UP000071561"/>
    </source>
</evidence>
<dbReference type="RefSeq" id="WP_068401543.1">
    <property type="nucleotide sequence ID" value="NZ_CP014504.1"/>
</dbReference>
<dbReference type="AlphaFoldDB" id="A0A127VDJ1"/>
<organism evidence="1 2">
    <name type="scientific">Pedobacter cryoconitis</name>
    <dbReference type="NCBI Taxonomy" id="188932"/>
    <lineage>
        <taxon>Bacteria</taxon>
        <taxon>Pseudomonadati</taxon>
        <taxon>Bacteroidota</taxon>
        <taxon>Sphingobacteriia</taxon>
        <taxon>Sphingobacteriales</taxon>
        <taxon>Sphingobacteriaceae</taxon>
        <taxon>Pedobacter</taxon>
    </lineage>
</organism>
<dbReference type="Proteomes" id="UP000071561">
    <property type="component" value="Chromosome"/>
</dbReference>
<dbReference type="SUPFAM" id="SSF52833">
    <property type="entry name" value="Thioredoxin-like"/>
    <property type="match status" value="1"/>
</dbReference>
<sequence>MLNTAAREKLFESPEMKAQYAIEYPGYAPDPEAVEKLKSLLQHIKVMIVLGTWCGDCRRQVPRLYKILDQAGFLAEQITLIFVDESKKAANGLTDHLNIDKVPTFIFTENEQEIGRITESPLVTLESDIIEILTK</sequence>
<accession>A0A127VDJ1</accession>
<dbReference type="OrthoDB" id="6398367at2"/>